<gene>
    <name evidence="1" type="ORF">Tco_1015470</name>
</gene>
<reference evidence="1" key="2">
    <citation type="submission" date="2022-01" db="EMBL/GenBank/DDBJ databases">
        <authorList>
            <person name="Yamashiro T."/>
            <person name="Shiraishi A."/>
            <person name="Satake H."/>
            <person name="Nakayama K."/>
        </authorList>
    </citation>
    <scope>NUCLEOTIDE SEQUENCE</scope>
</reference>
<protein>
    <submittedName>
        <fullName evidence="1">Uncharacterized protein</fullName>
    </submittedName>
</protein>
<keyword evidence="2" id="KW-1185">Reference proteome</keyword>
<evidence type="ECO:0000313" key="2">
    <source>
        <dbReference type="Proteomes" id="UP001151760"/>
    </source>
</evidence>
<comment type="caution">
    <text evidence="1">The sequence shown here is derived from an EMBL/GenBank/DDBJ whole genome shotgun (WGS) entry which is preliminary data.</text>
</comment>
<proteinExistence type="predicted"/>
<dbReference type="EMBL" id="BQNB010017506">
    <property type="protein sequence ID" value="GJT63990.1"/>
    <property type="molecule type" value="Genomic_DNA"/>
</dbReference>
<dbReference type="PANTHER" id="PTHR16219">
    <property type="entry name" value="AUGMIN SUBUNIT 4 FAMILY MEMBER"/>
    <property type="match status" value="1"/>
</dbReference>
<dbReference type="PANTHER" id="PTHR16219:SF1">
    <property type="entry name" value="HAUS AUGMIN-LIKE COMPLEX SUBUNIT 4"/>
    <property type="match status" value="1"/>
</dbReference>
<name>A0ABQ5FM21_9ASTR</name>
<accession>A0ABQ5FM21</accession>
<dbReference type="Proteomes" id="UP001151760">
    <property type="component" value="Unassembled WGS sequence"/>
</dbReference>
<organism evidence="1 2">
    <name type="scientific">Tanacetum coccineum</name>
    <dbReference type="NCBI Taxonomy" id="301880"/>
    <lineage>
        <taxon>Eukaryota</taxon>
        <taxon>Viridiplantae</taxon>
        <taxon>Streptophyta</taxon>
        <taxon>Embryophyta</taxon>
        <taxon>Tracheophyta</taxon>
        <taxon>Spermatophyta</taxon>
        <taxon>Magnoliopsida</taxon>
        <taxon>eudicotyledons</taxon>
        <taxon>Gunneridae</taxon>
        <taxon>Pentapetalae</taxon>
        <taxon>asterids</taxon>
        <taxon>campanulids</taxon>
        <taxon>Asterales</taxon>
        <taxon>Asteraceae</taxon>
        <taxon>Asteroideae</taxon>
        <taxon>Anthemideae</taxon>
        <taxon>Anthemidinae</taxon>
        <taxon>Tanacetum</taxon>
    </lineage>
</organism>
<dbReference type="InterPro" id="IPR029327">
    <property type="entry name" value="HAUS4"/>
</dbReference>
<evidence type="ECO:0000313" key="1">
    <source>
        <dbReference type="EMBL" id="GJT63990.1"/>
    </source>
</evidence>
<reference evidence="1" key="1">
    <citation type="journal article" date="2022" name="Int. J. Mol. Sci.">
        <title>Draft Genome of Tanacetum Coccineum: Genomic Comparison of Closely Related Tanacetum-Family Plants.</title>
        <authorList>
            <person name="Yamashiro T."/>
            <person name="Shiraishi A."/>
            <person name="Nakayama K."/>
            <person name="Satake H."/>
        </authorList>
    </citation>
    <scope>NUCLEOTIDE SEQUENCE</scope>
</reference>
<sequence length="236" mass="25964">MRCSTEESICYRYTLDVQRMSRDAIVVYEMFNGGGEMLSSRDGGLTSIEEDVIEPTRVYEALEHRLVVAEAAQRLRLPLISKDGEVHEEDIEKMSVLSRTSIDSTSTSMTISSNSSNYTNVTSINVGGSTNNVFPTGASDMGDPAVQHAPLPMDVLLREIKIQLKTKCDKLADAFIDDLVVDVGVRSGILSLFAAQVIKGKIEDVELPEKADILISEPMGKLIMSCLLSYECLFDE</sequence>